<dbReference type="InterPro" id="IPR013427">
    <property type="entry name" value="Haem-bd_dom_put"/>
</dbReference>
<feature type="domain" description="Cytochrome c" evidence="5">
    <location>
        <begin position="915"/>
        <end position="1052"/>
    </location>
</feature>
<dbReference type="SUPFAM" id="SSF48371">
    <property type="entry name" value="ARM repeat"/>
    <property type="match status" value="2"/>
</dbReference>
<evidence type="ECO:0000256" key="2">
    <source>
        <dbReference type="ARBA" id="ARBA00022723"/>
    </source>
</evidence>
<evidence type="ECO:0000313" key="6">
    <source>
        <dbReference type="EMBL" id="QEH38787.1"/>
    </source>
</evidence>
<dbReference type="PROSITE" id="PS51007">
    <property type="entry name" value="CYTC"/>
    <property type="match status" value="1"/>
</dbReference>
<dbReference type="KEGG" id="agv:OJF2_73970"/>
<dbReference type="Pfam" id="PF13646">
    <property type="entry name" value="HEAT_2"/>
    <property type="match status" value="1"/>
</dbReference>
<dbReference type="SMART" id="SM00567">
    <property type="entry name" value="EZ_HEAT"/>
    <property type="match status" value="1"/>
</dbReference>
<dbReference type="InterPro" id="IPR011989">
    <property type="entry name" value="ARM-like"/>
</dbReference>
<dbReference type="InterPro" id="IPR016024">
    <property type="entry name" value="ARM-type_fold"/>
</dbReference>
<dbReference type="RefSeq" id="WP_246196311.1">
    <property type="nucleotide sequence ID" value="NZ_CP042997.1"/>
</dbReference>
<keyword evidence="2 4" id="KW-0479">Metal-binding</keyword>
<dbReference type="InterPro" id="IPR011041">
    <property type="entry name" value="Quinoprot_gluc/sorb_DH_b-prop"/>
</dbReference>
<dbReference type="NCBIfam" id="TIGR02604">
    <property type="entry name" value="Piru_Ver_Nterm"/>
    <property type="match status" value="1"/>
</dbReference>
<protein>
    <recommendedName>
        <fullName evidence="5">Cytochrome c domain-containing protein</fullName>
    </recommendedName>
</protein>
<name>A0A5B9WE22_9BACT</name>
<dbReference type="InterPro" id="IPR013428">
    <property type="entry name" value="Membrane-bound_put_N"/>
</dbReference>
<dbReference type="PANTHER" id="PTHR33546:SF1">
    <property type="entry name" value="LARGE, MULTIFUNCTIONAL SECRETED PROTEIN"/>
    <property type="match status" value="1"/>
</dbReference>
<evidence type="ECO:0000313" key="7">
    <source>
        <dbReference type="Proteomes" id="UP000324233"/>
    </source>
</evidence>
<dbReference type="GO" id="GO:0046872">
    <property type="term" value="F:metal ion binding"/>
    <property type="evidence" value="ECO:0007669"/>
    <property type="project" value="UniProtKB-KW"/>
</dbReference>
<sequence>MNPRACGGRPKGLALIPAVGLSLILNLAGATMDAAAGEFKIGERTLKVPDGFVAELVAGPPVADRPITIDFDETGALYVADSSGSNDPVQKQLKERPHRILRLVDRDGDGRYETRTVFADRMMFPEGTLWHDGSLYVSAPPTIWKLTDTDGDGVADRREEWLTRTLTGCANDLHGPYLGLDGRIYWCKGAFAEQTYERPGKPPFVTKASHIFRARPDGTQIEPVLTGGMDNPVDVAFTPGGERILTCTFFQHPGGGKRDGLIHAIYGGVYGKITGPIFEPAHKWTGPEVMPVLLHMGPAAPCGLTRYESEALGPEFRDNLFACYFNLHKVSRHVLKPEGSTFTATEEPFVSSPDVDFHPTDVAEDADGSLVVVDTGGWYKLCCPSSQLHKPDVLGGIYRVRRKDAPRVEDPRGLSIDWKALPPADLAKLLGDPRPAVQRRAIATLAKRGEAAIGALAPHDVSSPLGRRNAAWTAARIDGLVARSFVRAAIEDADPDTALAAIHVAGLHRDKEAASPLVTKLGQPSAHARRAAAEALGRIGDPSVVPALLQALAAKPDRPLEHSLIYAAIEIGDRDAVSKAAHSTDPAVRRGAIIAMDQMDGGSLDPREVAGLLTSSDVPLREAASWILGRHPEWGGALAGSCRERLAKGPADAAGGTELEKQLARFAGAAEIQALLAETVADEAAPAASRLVAAKAMARAGLKDAPDSWVASLAKVLAGRPARPEALELTRQAVATAAALAPPPEKARALIPALAAIGRDEKADEALRLSALAAVPGGLKPLDDATLGYLVGHLDRDQPAAIRGAAASAISRAGLSKGQLERIAGSLKAAGPLEVDRLLTAFEQSADGAVGLTLVKALGDSPALSSLRAEAIRQHLAKYGPPVQAAAEGLYARLNADAAKQRAKLDELASKVAGGDIRRGQAVFLSEKAACFTCHAIGYRGGDVGPDLTKVGEVRTERDLLESIVFPSASLVRSFEPVVVATSDGKVVNGLLKRETSDELFLVTGVNQEARIARSDVEEIRPGTVSVMPAGLDQQLSVRDLADLVAFLKACR</sequence>
<dbReference type="Gene3D" id="1.25.10.10">
    <property type="entry name" value="Leucine-rich Repeat Variant"/>
    <property type="match status" value="1"/>
</dbReference>
<dbReference type="PANTHER" id="PTHR33546">
    <property type="entry name" value="LARGE, MULTIFUNCTIONAL SECRETED PROTEIN-RELATED"/>
    <property type="match status" value="1"/>
</dbReference>
<keyword evidence="3 4" id="KW-0408">Iron</keyword>
<evidence type="ECO:0000259" key="5">
    <source>
        <dbReference type="PROSITE" id="PS51007"/>
    </source>
</evidence>
<dbReference type="InterPro" id="IPR011042">
    <property type="entry name" value="6-blade_b-propeller_TolB-like"/>
</dbReference>
<keyword evidence="1 4" id="KW-0349">Heme</keyword>
<dbReference type="InterPro" id="IPR004155">
    <property type="entry name" value="PBS_lyase_HEAT"/>
</dbReference>
<dbReference type="InterPro" id="IPR055557">
    <property type="entry name" value="DUF7133"/>
</dbReference>
<dbReference type="Proteomes" id="UP000324233">
    <property type="component" value="Chromosome"/>
</dbReference>
<gene>
    <name evidence="6" type="ORF">OJF2_73970</name>
</gene>
<accession>A0A5B9WE22</accession>
<dbReference type="Gene3D" id="1.10.760.10">
    <property type="entry name" value="Cytochrome c-like domain"/>
    <property type="match status" value="1"/>
</dbReference>
<dbReference type="SUPFAM" id="SSF46626">
    <property type="entry name" value="Cytochrome c"/>
    <property type="match status" value="1"/>
</dbReference>
<dbReference type="InterPro" id="IPR036909">
    <property type="entry name" value="Cyt_c-like_dom_sf"/>
</dbReference>
<keyword evidence="7" id="KW-1185">Reference proteome</keyword>
<reference evidence="6 7" key="1">
    <citation type="submission" date="2019-08" db="EMBL/GenBank/DDBJ databases">
        <title>Deep-cultivation of Planctomycetes and their phenomic and genomic characterization uncovers novel biology.</title>
        <authorList>
            <person name="Wiegand S."/>
            <person name="Jogler M."/>
            <person name="Boedeker C."/>
            <person name="Pinto D."/>
            <person name="Vollmers J."/>
            <person name="Rivas-Marin E."/>
            <person name="Kohn T."/>
            <person name="Peeters S.H."/>
            <person name="Heuer A."/>
            <person name="Rast P."/>
            <person name="Oberbeckmann S."/>
            <person name="Bunk B."/>
            <person name="Jeske O."/>
            <person name="Meyerdierks A."/>
            <person name="Storesund J.E."/>
            <person name="Kallscheuer N."/>
            <person name="Luecker S."/>
            <person name="Lage O.M."/>
            <person name="Pohl T."/>
            <person name="Merkel B.J."/>
            <person name="Hornburger P."/>
            <person name="Mueller R.-W."/>
            <person name="Bruemmer F."/>
            <person name="Labrenz M."/>
            <person name="Spormann A.M."/>
            <person name="Op den Camp H."/>
            <person name="Overmann J."/>
            <person name="Amann R."/>
            <person name="Jetten M.S.M."/>
            <person name="Mascher T."/>
            <person name="Medema M.H."/>
            <person name="Devos D.P."/>
            <person name="Kaster A.-K."/>
            <person name="Ovreas L."/>
            <person name="Rohde M."/>
            <person name="Galperin M.Y."/>
            <person name="Jogler C."/>
        </authorList>
    </citation>
    <scope>NUCLEOTIDE SEQUENCE [LARGE SCALE GENOMIC DNA]</scope>
    <source>
        <strain evidence="6 7">OJF2</strain>
    </source>
</reference>
<organism evidence="6 7">
    <name type="scientific">Aquisphaera giovannonii</name>
    <dbReference type="NCBI Taxonomy" id="406548"/>
    <lineage>
        <taxon>Bacteria</taxon>
        <taxon>Pseudomonadati</taxon>
        <taxon>Planctomycetota</taxon>
        <taxon>Planctomycetia</taxon>
        <taxon>Isosphaerales</taxon>
        <taxon>Isosphaeraceae</taxon>
        <taxon>Aquisphaera</taxon>
    </lineage>
</organism>
<evidence type="ECO:0000256" key="4">
    <source>
        <dbReference type="PROSITE-ProRule" id="PRU00433"/>
    </source>
</evidence>
<dbReference type="NCBIfam" id="TIGR02603">
    <property type="entry name" value="CxxCH_TIGR02603"/>
    <property type="match status" value="1"/>
</dbReference>
<dbReference type="SUPFAM" id="SSF50952">
    <property type="entry name" value="Soluble quinoprotein glucose dehydrogenase"/>
    <property type="match status" value="1"/>
</dbReference>
<dbReference type="InterPro" id="IPR009056">
    <property type="entry name" value="Cyt_c-like_dom"/>
</dbReference>
<dbReference type="EMBL" id="CP042997">
    <property type="protein sequence ID" value="QEH38787.1"/>
    <property type="molecule type" value="Genomic_DNA"/>
</dbReference>
<dbReference type="GO" id="GO:0020037">
    <property type="term" value="F:heme binding"/>
    <property type="evidence" value="ECO:0007669"/>
    <property type="project" value="InterPro"/>
</dbReference>
<proteinExistence type="predicted"/>
<dbReference type="GO" id="GO:0009055">
    <property type="term" value="F:electron transfer activity"/>
    <property type="evidence" value="ECO:0007669"/>
    <property type="project" value="InterPro"/>
</dbReference>
<evidence type="ECO:0000256" key="1">
    <source>
        <dbReference type="ARBA" id="ARBA00022617"/>
    </source>
</evidence>
<evidence type="ECO:0000256" key="3">
    <source>
        <dbReference type="ARBA" id="ARBA00023004"/>
    </source>
</evidence>
<dbReference type="AlphaFoldDB" id="A0A5B9WE22"/>
<dbReference type="Pfam" id="PF23500">
    <property type="entry name" value="DUF7133"/>
    <property type="match status" value="2"/>
</dbReference>
<dbReference type="Gene3D" id="2.120.10.30">
    <property type="entry name" value="TolB, C-terminal domain"/>
    <property type="match status" value="1"/>
</dbReference>